<dbReference type="InterPro" id="IPR006127">
    <property type="entry name" value="ZnuA-like"/>
</dbReference>
<dbReference type="EMBL" id="BMYK01000018">
    <property type="protein sequence ID" value="GHC93882.1"/>
    <property type="molecule type" value="Genomic_DNA"/>
</dbReference>
<feature type="chain" id="PRO_5046499753" evidence="1">
    <location>
        <begin position="23"/>
        <end position="300"/>
    </location>
</feature>
<keyword evidence="3" id="KW-1185">Reference proteome</keyword>
<dbReference type="InterPro" id="IPR050492">
    <property type="entry name" value="Bact_metal-bind_prot9"/>
</dbReference>
<dbReference type="PROSITE" id="PS51257">
    <property type="entry name" value="PROKAR_LIPOPROTEIN"/>
    <property type="match status" value="1"/>
</dbReference>
<keyword evidence="1" id="KW-0732">Signal</keyword>
<dbReference type="Gene3D" id="3.40.50.1980">
    <property type="entry name" value="Nitrogenase molybdenum iron protein domain"/>
    <property type="match status" value="2"/>
</dbReference>
<name>A0ABQ3G8W5_9BURK</name>
<organism evidence="2 3">
    <name type="scientific">Pseudorhodoferax aquiterrae</name>
    <dbReference type="NCBI Taxonomy" id="747304"/>
    <lineage>
        <taxon>Bacteria</taxon>
        <taxon>Pseudomonadati</taxon>
        <taxon>Pseudomonadota</taxon>
        <taxon>Betaproteobacteria</taxon>
        <taxon>Burkholderiales</taxon>
        <taxon>Comamonadaceae</taxon>
    </lineage>
</organism>
<reference evidence="3" key="1">
    <citation type="journal article" date="2019" name="Int. J. Syst. Evol. Microbiol.">
        <title>The Global Catalogue of Microorganisms (GCM) 10K type strain sequencing project: providing services to taxonomists for standard genome sequencing and annotation.</title>
        <authorList>
            <consortium name="The Broad Institute Genomics Platform"/>
            <consortium name="The Broad Institute Genome Sequencing Center for Infectious Disease"/>
            <person name="Wu L."/>
            <person name="Ma J."/>
        </authorList>
    </citation>
    <scope>NUCLEOTIDE SEQUENCE [LARGE SCALE GENOMIC DNA]</scope>
    <source>
        <strain evidence="3">KCTC 23314</strain>
    </source>
</reference>
<dbReference type="Pfam" id="PF01297">
    <property type="entry name" value="ZnuA"/>
    <property type="match status" value="1"/>
</dbReference>
<dbReference type="Proteomes" id="UP000626210">
    <property type="component" value="Unassembled WGS sequence"/>
</dbReference>
<evidence type="ECO:0000313" key="2">
    <source>
        <dbReference type="EMBL" id="GHC93882.1"/>
    </source>
</evidence>
<evidence type="ECO:0000313" key="3">
    <source>
        <dbReference type="Proteomes" id="UP000626210"/>
    </source>
</evidence>
<feature type="signal peptide" evidence="1">
    <location>
        <begin position="1"/>
        <end position="22"/>
    </location>
</feature>
<evidence type="ECO:0000256" key="1">
    <source>
        <dbReference type="SAM" id="SignalP"/>
    </source>
</evidence>
<dbReference type="PANTHER" id="PTHR42953:SF2">
    <property type="entry name" value="ADHESION PROTEIN"/>
    <property type="match status" value="1"/>
</dbReference>
<gene>
    <name evidence="2" type="primary">znuA</name>
    <name evidence="2" type="ORF">GCM10007320_45210</name>
</gene>
<comment type="caution">
    <text evidence="2">The sequence shown here is derived from an EMBL/GenBank/DDBJ whole genome shotgun (WGS) entry which is preliminary data.</text>
</comment>
<protein>
    <submittedName>
        <fullName evidence="2">Zinc ABC transporter substrate-binding protein</fullName>
    </submittedName>
</protein>
<dbReference type="SUPFAM" id="SSF53807">
    <property type="entry name" value="Helical backbone' metal receptor"/>
    <property type="match status" value="1"/>
</dbReference>
<dbReference type="PANTHER" id="PTHR42953">
    <property type="entry name" value="HIGH-AFFINITY ZINC UPTAKE SYSTEM PROTEIN ZNUA-RELATED"/>
    <property type="match status" value="1"/>
</dbReference>
<dbReference type="CDD" id="cd01145">
    <property type="entry name" value="TroA_c"/>
    <property type="match status" value="1"/>
</dbReference>
<sequence>MLRMRSSLTALLLWASAGASQALTVFACEPEWAALVRQLAPQAQVTSATHARQDPHHIEARPSLIAALRRADLAVCTGAALEAGWLPMLQQRAGNARVQDGAAGMFYAADHVTLIDPRPPGTPFDGDVHSEGNPHVHLDPDRLLAIAQALSQRLQQLEPARAAAHRERWQAFEADWRTRMAAWRERAAPLRGTQVAAQHSTYAYLWHWLGMAQVADLEPKPGMPPTPGHLQRVLEAMRAAPPRAVVVSLYQDGRPAQWLAQQLGGGTRLLQLPSTVTEDGQAPELAALFDGLIAQLLEPR</sequence>
<accession>A0ABQ3G8W5</accession>
<proteinExistence type="predicted"/>